<protein>
    <submittedName>
        <fullName evidence="2">Uncharacterized protein</fullName>
    </submittedName>
</protein>
<evidence type="ECO:0000313" key="2">
    <source>
        <dbReference type="EMBL" id="KNC47498.1"/>
    </source>
</evidence>
<dbReference type="OMA" id="ACASHEE"/>
<dbReference type="STRING" id="461836.A0A0L0D868"/>
<feature type="coiled-coil region" evidence="1">
    <location>
        <begin position="847"/>
        <end position="1007"/>
    </location>
</feature>
<feature type="coiled-coil region" evidence="1">
    <location>
        <begin position="430"/>
        <end position="513"/>
    </location>
</feature>
<dbReference type="GeneID" id="25562195"/>
<gene>
    <name evidence="2" type="ORF">AMSG_02515</name>
</gene>
<dbReference type="EMBL" id="GL349447">
    <property type="protein sequence ID" value="KNC47498.1"/>
    <property type="molecule type" value="Genomic_DNA"/>
</dbReference>
<keyword evidence="3" id="KW-1185">Reference proteome</keyword>
<evidence type="ECO:0000256" key="1">
    <source>
        <dbReference type="SAM" id="Coils"/>
    </source>
</evidence>
<dbReference type="eggNOG" id="KOG1836">
    <property type="taxonomic scope" value="Eukaryota"/>
</dbReference>
<feature type="coiled-coil region" evidence="1">
    <location>
        <begin position="658"/>
        <end position="818"/>
    </location>
</feature>
<name>A0A0L0D868_THETB</name>
<dbReference type="AlphaFoldDB" id="A0A0L0D868"/>
<sequence>MYVHAGLQAKAKDDVVGMIESLVQSREQLERSLPPLLDKVVWAVGGVGAAHEPAALDALIWTEAQLAGAIDAVLETGSGMLVVGMLQAYTALAQRALMSVLAGGESENPVDARARTFVVSTLPQNMGKLAAAARKMSFARKASGEIELGAQLQAAAAAIVSQAVGNGGNAASPHPALPVLRSAPGFVELVAALQSEGVSLDTDWGLWYVVVDGAARLAPTAAAMDEVFASVKARVAGSNTETSSRWSWLKARTLVALSGSAERAELREAAAARLAARTDPYLARVVVRAQSCAGGCAWHREALSAQAQVQRLQFELESGSTVSTARYMRLRTSHDAVKGELTELRAALEGGSESARLAGALEEVNSLKYELARAQAAFAHLVGGAATPKLKTELAQLRAAKAERDVEHAALQAAYDELRAQTEPRADGKIEEMQDANAKYAKSCKRLEARVAELEKQMREAKSGRNAAQSKLELLSSQHDALKGVLACKSGELDQASQAAERFAARAAVLEAENSELGAELTATTQKMRKALAASETEAHTQLLHVRMELQIARRELAEAHSTIASLQSENEAAATASSRIQSELSEMAAENETLLAERDKAHTTIAALQTQAQVAADANDAIQTELSDVISENETLIAERDELASTVERLLCLKGDLEGTQVALNAYEAEVADARQRMSDAEAEIEDACEALEAEQLAHNATLTELEQAKRQLESAQLELQECFDSLNAKQTAVAKAKLSMQAMEADINDARFQITAITEEKKVLEAELDGAMAHNEEMEAVVEDALAEADAAKADNAQLKEAVAKKDAEIVQAKDTIVLMEEAVAHKDAHIGQVETDAAATAAELADLRTTYQEIETAMNATTRKLLQRNMACDELREELAALQRRFDKKNEEHTVLHESYALMEDIVAKLKTEDEFQRTRIAELETEVQKRHTALAEVSASLAQAGDVIESDQAELKALHAEFDHLQGEHARVVQALEKSRAANSELQDELKARARRLADVEAKHASLRELLSSP</sequence>
<dbReference type="RefSeq" id="XP_013759434.1">
    <property type="nucleotide sequence ID" value="XM_013903980.1"/>
</dbReference>
<organism evidence="2 3">
    <name type="scientific">Thecamonas trahens ATCC 50062</name>
    <dbReference type="NCBI Taxonomy" id="461836"/>
    <lineage>
        <taxon>Eukaryota</taxon>
        <taxon>Apusozoa</taxon>
        <taxon>Apusomonadida</taxon>
        <taxon>Apusomonadidae</taxon>
        <taxon>Thecamonas</taxon>
    </lineage>
</organism>
<reference evidence="2 3" key="1">
    <citation type="submission" date="2010-05" db="EMBL/GenBank/DDBJ databases">
        <title>The Genome Sequence of Thecamonas trahens ATCC 50062.</title>
        <authorList>
            <consortium name="The Broad Institute Genome Sequencing Platform"/>
            <person name="Russ C."/>
            <person name="Cuomo C."/>
            <person name="Shea T."/>
            <person name="Young S.K."/>
            <person name="Zeng Q."/>
            <person name="Koehrsen M."/>
            <person name="Haas B."/>
            <person name="Borodovsky M."/>
            <person name="Guigo R."/>
            <person name="Alvarado L."/>
            <person name="Berlin A."/>
            <person name="Bochicchio J."/>
            <person name="Borenstein D."/>
            <person name="Chapman S."/>
            <person name="Chen Z."/>
            <person name="Freedman E."/>
            <person name="Gellesch M."/>
            <person name="Goldberg J."/>
            <person name="Griggs A."/>
            <person name="Gujja S."/>
            <person name="Heilman E."/>
            <person name="Heiman D."/>
            <person name="Hepburn T."/>
            <person name="Howarth C."/>
            <person name="Jen D."/>
            <person name="Larson L."/>
            <person name="Mehta T."/>
            <person name="Park D."/>
            <person name="Pearson M."/>
            <person name="Roberts A."/>
            <person name="Saif S."/>
            <person name="Shenoy N."/>
            <person name="Sisk P."/>
            <person name="Stolte C."/>
            <person name="Sykes S."/>
            <person name="Thomson T."/>
            <person name="Walk T."/>
            <person name="White J."/>
            <person name="Yandava C."/>
            <person name="Burger G."/>
            <person name="Gray M.W."/>
            <person name="Holland P.W.H."/>
            <person name="King N."/>
            <person name="Lang F.B.F."/>
            <person name="Roger A.J."/>
            <person name="Ruiz-Trillo I."/>
            <person name="Lander E."/>
            <person name="Nusbaum C."/>
        </authorList>
    </citation>
    <scope>NUCLEOTIDE SEQUENCE [LARGE SCALE GENOMIC DNA]</scope>
    <source>
        <strain evidence="2 3">ATCC 50062</strain>
    </source>
</reference>
<keyword evidence="1" id="KW-0175">Coiled coil</keyword>
<evidence type="ECO:0000313" key="3">
    <source>
        <dbReference type="Proteomes" id="UP000054408"/>
    </source>
</evidence>
<accession>A0A0L0D868</accession>
<dbReference type="PANTHER" id="PTHR18937">
    <property type="entry name" value="STRUCTURAL MAINTENANCE OF CHROMOSOMES SMC FAMILY MEMBER"/>
    <property type="match status" value="1"/>
</dbReference>
<dbReference type="Proteomes" id="UP000054408">
    <property type="component" value="Unassembled WGS sequence"/>
</dbReference>
<proteinExistence type="predicted"/>